<proteinExistence type="predicted"/>
<dbReference type="RefSeq" id="WP_011207036.1">
    <property type="nucleotide sequence ID" value="NC_006361.1"/>
</dbReference>
<reference evidence="2 3" key="1">
    <citation type="journal article" date="2004" name="Proc. Natl. Acad. Sci. U.S.A.">
        <title>The complete genomic sequence of Nocardia farcinica IFM 10152.</title>
        <authorList>
            <person name="Ishikawa J."/>
            <person name="Yamashita A."/>
            <person name="Mikami Y."/>
            <person name="Hoshino Y."/>
            <person name="Kurita H."/>
            <person name="Hotta K."/>
            <person name="Shiba T."/>
            <person name="Hattori M."/>
        </authorList>
    </citation>
    <scope>NUCLEOTIDE SEQUENCE [LARGE SCALE GENOMIC DNA]</scope>
    <source>
        <strain evidence="2 3">IFM 10152</strain>
    </source>
</reference>
<dbReference type="KEGG" id="nfa:NFA_5060"/>
<feature type="transmembrane region" description="Helical" evidence="1">
    <location>
        <begin position="241"/>
        <end position="261"/>
    </location>
</feature>
<sequence>MTLVVDWQTYYEAAKKCHDVAASLRAADKPLHDLKNEFSGMAGDANGCRQWGEKYDQVARDTMQACTNLADALTNFGYALYATGYNYGIRARTNPAPDRPTVQPMAIHKVSIPSSIGNNGNGVAKHDDGIAEFYDQLVDKIAEEFGKLPNGDVQKLGKAADEWRKFAENGAIVDAAGEIASIKSLFDKIQDKTNLPPILEKLDTLGSSAKQVSDGSAILAGLVSDYHTSTVAARSSFESEINLAVATAGIAVAGALVFAAVSFGGSFLAGAGAVGTIVLNCVNAIRTAYQSSNLIRVIGLTTAAAGASVVLTHFDAIPNLDDLVTEGGKLGAIIIMKVLIDGNDPFWDLPAAPDNPAPGMTQGAEDYILGKHIKDAANYDHSKGTWPDGTTGEDLDNLAEAAEVSPARGPNKDGNYEREVDAGRPIGSVSEQLGGHVTSRYKVVTDRFGGIITMYPIP</sequence>
<name>Q5Z2J2_NOCFA</name>
<keyword evidence="1" id="KW-1133">Transmembrane helix</keyword>
<keyword evidence="1" id="KW-0472">Membrane</keyword>
<gene>
    <name evidence="2" type="ordered locus">NFA_5060</name>
</gene>
<dbReference type="AlphaFoldDB" id="Q5Z2J2"/>
<dbReference type="STRING" id="247156.NFA_5060"/>
<dbReference type="OrthoDB" id="4504509at2"/>
<dbReference type="Proteomes" id="UP000006820">
    <property type="component" value="Chromosome"/>
</dbReference>
<evidence type="ECO:0008006" key="4">
    <source>
        <dbReference type="Google" id="ProtNLM"/>
    </source>
</evidence>
<dbReference type="HOGENOM" id="CLU_043266_0_0_11"/>
<dbReference type="GeneID" id="61131343"/>
<keyword evidence="3" id="KW-1185">Reference proteome</keyword>
<organism evidence="2 3">
    <name type="scientific">Nocardia farcinica (strain IFM 10152)</name>
    <dbReference type="NCBI Taxonomy" id="247156"/>
    <lineage>
        <taxon>Bacteria</taxon>
        <taxon>Bacillati</taxon>
        <taxon>Actinomycetota</taxon>
        <taxon>Actinomycetes</taxon>
        <taxon>Mycobacteriales</taxon>
        <taxon>Nocardiaceae</taxon>
        <taxon>Nocardia</taxon>
    </lineage>
</organism>
<dbReference type="eggNOG" id="ENOG502ZTMA">
    <property type="taxonomic scope" value="Bacteria"/>
</dbReference>
<keyword evidence="1" id="KW-0812">Transmembrane</keyword>
<evidence type="ECO:0000313" key="3">
    <source>
        <dbReference type="Proteomes" id="UP000006820"/>
    </source>
</evidence>
<accession>Q5Z2J2</accession>
<dbReference type="EMBL" id="AP006618">
    <property type="protein sequence ID" value="BAD55349.1"/>
    <property type="molecule type" value="Genomic_DNA"/>
</dbReference>
<evidence type="ECO:0000256" key="1">
    <source>
        <dbReference type="SAM" id="Phobius"/>
    </source>
</evidence>
<feature type="transmembrane region" description="Helical" evidence="1">
    <location>
        <begin position="297"/>
        <end position="314"/>
    </location>
</feature>
<protein>
    <recommendedName>
        <fullName evidence="4">Bacterial CdiA-CT RNAse A domain-containing protein</fullName>
    </recommendedName>
</protein>
<evidence type="ECO:0000313" key="2">
    <source>
        <dbReference type="EMBL" id="BAD55349.1"/>
    </source>
</evidence>
<feature type="transmembrane region" description="Helical" evidence="1">
    <location>
        <begin position="267"/>
        <end position="285"/>
    </location>
</feature>